<evidence type="ECO:0000313" key="14">
    <source>
        <dbReference type="Proteomes" id="UP000062519"/>
    </source>
</evidence>
<evidence type="ECO:0000256" key="5">
    <source>
        <dbReference type="ARBA" id="ARBA00022960"/>
    </source>
</evidence>
<dbReference type="InterPro" id="IPR013221">
    <property type="entry name" value="Mur_ligase_cen"/>
</dbReference>
<dbReference type="Pfam" id="PF01225">
    <property type="entry name" value="Mur_ligase"/>
    <property type="match status" value="1"/>
</dbReference>
<keyword evidence="8 9" id="KW-0961">Cell wall biogenesis/degradation</keyword>
<keyword evidence="7 9" id="KW-0131">Cell cycle</keyword>
<evidence type="ECO:0000256" key="9">
    <source>
        <dbReference type="HAMAP-Rule" id="MF_02020"/>
    </source>
</evidence>
<dbReference type="InterPro" id="IPR000713">
    <property type="entry name" value="Mur_ligase_N"/>
</dbReference>
<dbReference type="InterPro" id="IPR036565">
    <property type="entry name" value="Mur-like_cat_sf"/>
</dbReference>
<dbReference type="KEGG" id="buu:WS70_02880"/>
<dbReference type="AlphaFoldDB" id="A0A1B4FB82"/>
<dbReference type="Pfam" id="PF02875">
    <property type="entry name" value="Mur_ligase_C"/>
    <property type="match status" value="1"/>
</dbReference>
<proteinExistence type="inferred from homology"/>
<feature type="domain" description="Mur ligase central" evidence="12">
    <location>
        <begin position="142"/>
        <end position="328"/>
    </location>
</feature>
<protein>
    <recommendedName>
        <fullName evidence="9">UDP-N-acetylmuramate--L-alanyl-gamma-D-glutamyl-meso-2,6-diaminoheptandioate ligase</fullName>
        <ecNumber evidence="9">6.3.2.45</ecNumber>
    </recommendedName>
    <alternativeName>
        <fullName evidence="9">Murein peptide ligase</fullName>
    </alternativeName>
    <alternativeName>
        <fullName evidence="9">UDP-N-acetylmuramate:L-alanyl-gamma-D-glutamyl-meso-diaminopimelate ligase</fullName>
    </alternativeName>
</protein>
<keyword evidence="4 9" id="KW-0067">ATP-binding</keyword>
<evidence type="ECO:0000256" key="4">
    <source>
        <dbReference type="ARBA" id="ARBA00022840"/>
    </source>
</evidence>
<dbReference type="PANTHER" id="PTHR43445">
    <property type="entry name" value="UDP-N-ACETYLMURAMATE--L-ALANINE LIGASE-RELATED"/>
    <property type="match status" value="1"/>
</dbReference>
<comment type="cofactor">
    <cofactor evidence="9">
        <name>Mg(2+)</name>
        <dbReference type="ChEBI" id="CHEBI:18420"/>
    </cofactor>
</comment>
<dbReference type="Pfam" id="PF08245">
    <property type="entry name" value="Mur_ligase_M"/>
    <property type="match status" value="1"/>
</dbReference>
<evidence type="ECO:0000259" key="12">
    <source>
        <dbReference type="Pfam" id="PF08245"/>
    </source>
</evidence>
<evidence type="ECO:0000259" key="11">
    <source>
        <dbReference type="Pfam" id="PF02875"/>
    </source>
</evidence>
<dbReference type="NCBIfam" id="TIGR01081">
    <property type="entry name" value="mpl"/>
    <property type="match status" value="1"/>
</dbReference>
<dbReference type="EC" id="6.3.2.45" evidence="9"/>
<keyword evidence="14" id="KW-1185">Reference proteome</keyword>
<dbReference type="SUPFAM" id="SSF51984">
    <property type="entry name" value="MurCD N-terminal domain"/>
    <property type="match status" value="1"/>
</dbReference>
<evidence type="ECO:0000256" key="7">
    <source>
        <dbReference type="ARBA" id="ARBA00023306"/>
    </source>
</evidence>
<dbReference type="EMBL" id="CP013386">
    <property type="protein sequence ID" value="AOJ00897.1"/>
    <property type="molecule type" value="Genomic_DNA"/>
</dbReference>
<dbReference type="SUPFAM" id="SSF53623">
    <property type="entry name" value="MurD-like peptide ligases, catalytic domain"/>
    <property type="match status" value="1"/>
</dbReference>
<gene>
    <name evidence="9" type="primary">mpl</name>
    <name evidence="13" type="ORF">WS70_02880</name>
</gene>
<dbReference type="InterPro" id="IPR036615">
    <property type="entry name" value="Mur_ligase_C_dom_sf"/>
</dbReference>
<dbReference type="UniPathway" id="UPA00544"/>
<feature type="domain" description="Mur ligase C-terminal" evidence="11">
    <location>
        <begin position="350"/>
        <end position="478"/>
    </location>
</feature>
<dbReference type="GO" id="GO:0071555">
    <property type="term" value="P:cell wall organization"/>
    <property type="evidence" value="ECO:0007669"/>
    <property type="project" value="UniProtKB-KW"/>
</dbReference>
<keyword evidence="6 9" id="KW-0573">Peptidoglycan synthesis</keyword>
<accession>A0A1B4FB82</accession>
<evidence type="ECO:0000256" key="6">
    <source>
        <dbReference type="ARBA" id="ARBA00022984"/>
    </source>
</evidence>
<dbReference type="GO" id="GO:0106418">
    <property type="term" value="F:UDP-N-acetylmuramate-L-alanyl-gamma-D-glutamyl-meso-2,6-diaminoheptanedioate ligase activity"/>
    <property type="evidence" value="ECO:0007669"/>
    <property type="project" value="UniProtKB-EC"/>
</dbReference>
<comment type="similarity">
    <text evidence="9">Belongs to the MurCDEF family. Mpl subfamily.</text>
</comment>
<sequence length="504" mass="53823">MRGGASATSHVFPRQPARCAAGLRFDYAHAARSFMHIHILGICGTFMGGLAVLARAAGHTVTGCDAGVYPPMSTQLEAQGIRLIEGYGAEQIDLKPDLFVIGNVVSRGNPLMEAILDRGLPYVSGPQWLGEHVLTGKWVLAVAGTHGKTTTSSMLAWILEDAGLNPGFLIGGVPLNFGVSARLTDSSFFVIEADEYDTAFFDKRSKFVHYRPRTAILNNLEFDHADIFPDLAAIETQFHHLVRTVPSVGRLVTNGREDALERVLSRGCWSDVERFGVDGGWQALPAEDGVPVDERFAVYWRSERVGVVDWQVQGEHNRMNALAAIAAARHVGAPPAQAAAALATFRNVKRRMEVRGSVDGVTVYDDFAHHPTAIETTIAGLRARIGSENTRILAVLEPRSNTMKLGAMKAQLSASLADADLVFGYGAPTGRDALGWSLPDALAPLGDKAHAFDDLHALVKAVTAAAQPGDHVLVMSNGGFGGVHQKLLDALSARGDAASARSGA</sequence>
<feature type="binding site" evidence="9">
    <location>
        <begin position="144"/>
        <end position="150"/>
    </location>
    <ligand>
        <name>ATP</name>
        <dbReference type="ChEBI" id="CHEBI:30616"/>
    </ligand>
</feature>
<keyword evidence="3 9" id="KW-0547">Nucleotide-binding</keyword>
<keyword evidence="2 9" id="KW-0132">Cell division</keyword>
<keyword evidence="1 9" id="KW-0436">Ligase</keyword>
<dbReference type="InterPro" id="IPR005757">
    <property type="entry name" value="Mpl"/>
</dbReference>
<evidence type="ECO:0000313" key="13">
    <source>
        <dbReference type="EMBL" id="AOJ00897.1"/>
    </source>
</evidence>
<organism evidence="13 14">
    <name type="scientific">Burkholderia mayonis</name>
    <dbReference type="NCBI Taxonomy" id="1385591"/>
    <lineage>
        <taxon>Bacteria</taxon>
        <taxon>Pseudomonadati</taxon>
        <taxon>Pseudomonadota</taxon>
        <taxon>Betaproteobacteria</taxon>
        <taxon>Burkholderiales</taxon>
        <taxon>Burkholderiaceae</taxon>
        <taxon>Burkholderia</taxon>
        <taxon>pseudomallei group</taxon>
    </lineage>
</organism>
<dbReference type="GO" id="GO:0009254">
    <property type="term" value="P:peptidoglycan turnover"/>
    <property type="evidence" value="ECO:0007669"/>
    <property type="project" value="UniProtKB-UniRule"/>
</dbReference>
<evidence type="ECO:0000259" key="10">
    <source>
        <dbReference type="Pfam" id="PF01225"/>
    </source>
</evidence>
<dbReference type="Gene3D" id="3.40.1190.10">
    <property type="entry name" value="Mur-like, catalytic domain"/>
    <property type="match status" value="1"/>
</dbReference>
<dbReference type="GO" id="GO:0005524">
    <property type="term" value="F:ATP binding"/>
    <property type="evidence" value="ECO:0007669"/>
    <property type="project" value="UniProtKB-UniRule"/>
</dbReference>
<evidence type="ECO:0000256" key="3">
    <source>
        <dbReference type="ARBA" id="ARBA00022741"/>
    </source>
</evidence>
<dbReference type="SUPFAM" id="SSF53244">
    <property type="entry name" value="MurD-like peptide ligases, peptide-binding domain"/>
    <property type="match status" value="1"/>
</dbReference>
<dbReference type="GO" id="GO:0051301">
    <property type="term" value="P:cell division"/>
    <property type="evidence" value="ECO:0007669"/>
    <property type="project" value="UniProtKB-KW"/>
</dbReference>
<evidence type="ECO:0000256" key="8">
    <source>
        <dbReference type="ARBA" id="ARBA00023316"/>
    </source>
</evidence>
<evidence type="ECO:0000256" key="2">
    <source>
        <dbReference type="ARBA" id="ARBA00022618"/>
    </source>
</evidence>
<dbReference type="InterPro" id="IPR004101">
    <property type="entry name" value="Mur_ligase_C"/>
</dbReference>
<dbReference type="GO" id="GO:0009252">
    <property type="term" value="P:peptidoglycan biosynthetic process"/>
    <property type="evidence" value="ECO:0007669"/>
    <property type="project" value="UniProtKB-KW"/>
</dbReference>
<feature type="domain" description="Mur ligase N-terminal catalytic" evidence="10">
    <location>
        <begin position="36"/>
        <end position="133"/>
    </location>
</feature>
<keyword evidence="5 9" id="KW-0133">Cell shape</keyword>
<dbReference type="Gene3D" id="3.40.50.720">
    <property type="entry name" value="NAD(P)-binding Rossmann-like Domain"/>
    <property type="match status" value="1"/>
</dbReference>
<dbReference type="Proteomes" id="UP000062519">
    <property type="component" value="Chromosome 1"/>
</dbReference>
<dbReference type="PANTHER" id="PTHR43445:SF5">
    <property type="entry name" value="UDP-N-ACETYLMURAMATE--L-ALANYL-GAMMA-D-GLUTAMYL-MESO-2,6-DIAMINOHEPTANDIOATE LIGASE"/>
    <property type="match status" value="1"/>
</dbReference>
<name>A0A1B4FB82_9BURK</name>
<keyword evidence="9" id="KW-0460">Magnesium</keyword>
<reference evidence="13 14" key="1">
    <citation type="submission" date="2015-12" db="EMBL/GenBank/DDBJ databases">
        <title>Diversity of Burkholderia near neighbor genomes.</title>
        <authorList>
            <person name="Sahl J."/>
            <person name="Wagner D."/>
            <person name="Keim P."/>
        </authorList>
    </citation>
    <scope>NUCLEOTIDE SEQUENCE [LARGE SCALE GENOMIC DNA]</scope>
    <source>
        <strain evidence="13 14">BDU6</strain>
    </source>
</reference>
<comment type="catalytic activity">
    <reaction evidence="9">
        <text>UDP-N-acetyl-alpha-D-muramate + L-alanyl-gamma-D-glutamyl-meso-2,6-diaminopimelate + ATP = UDP-N-acetyl-alpha-D-muramoyl-L-alanyl-gamma-D-glutamyl-meso-2,6-diaminopimelate + ADP + phosphate + H(+)</text>
        <dbReference type="Rhea" id="RHEA:29563"/>
        <dbReference type="ChEBI" id="CHEBI:15378"/>
        <dbReference type="ChEBI" id="CHEBI:30616"/>
        <dbReference type="ChEBI" id="CHEBI:43474"/>
        <dbReference type="ChEBI" id="CHEBI:61401"/>
        <dbReference type="ChEBI" id="CHEBI:70757"/>
        <dbReference type="ChEBI" id="CHEBI:83905"/>
        <dbReference type="ChEBI" id="CHEBI:456216"/>
        <dbReference type="EC" id="6.3.2.45"/>
    </reaction>
</comment>
<comment type="pathway">
    <text evidence="9">Cell wall biogenesis; peptidoglycan recycling.</text>
</comment>
<dbReference type="InterPro" id="IPR050061">
    <property type="entry name" value="MurCDEF_pg_biosynth"/>
</dbReference>
<dbReference type="HAMAP" id="MF_02020">
    <property type="entry name" value="Mpl"/>
    <property type="match status" value="1"/>
</dbReference>
<evidence type="ECO:0000256" key="1">
    <source>
        <dbReference type="ARBA" id="ARBA00022598"/>
    </source>
</evidence>
<comment type="function">
    <text evidence="9">Reutilizes the intact tripeptide L-alanyl-gamma-D-glutamyl-meso-diaminopimelate by linking it to UDP-N-acetylmuramate.</text>
</comment>
<dbReference type="Gene3D" id="3.90.190.20">
    <property type="entry name" value="Mur ligase, C-terminal domain"/>
    <property type="match status" value="1"/>
</dbReference>
<dbReference type="GO" id="GO:0008360">
    <property type="term" value="P:regulation of cell shape"/>
    <property type="evidence" value="ECO:0007669"/>
    <property type="project" value="UniProtKB-KW"/>
</dbReference>